<dbReference type="InterPro" id="IPR051122">
    <property type="entry name" value="SDR_DHRS6-like"/>
</dbReference>
<dbReference type="PRINTS" id="PR00081">
    <property type="entry name" value="GDHRDH"/>
</dbReference>
<reference evidence="5" key="2">
    <citation type="submission" date="2019-02" db="EMBL/GenBank/DDBJ databases">
        <title>Granulicella sibirica sp. nov., a psychrotolerant acidobacterium isolated from an organic soil layer in forested tundra, West Siberia.</title>
        <authorList>
            <person name="Oshkin I.Y."/>
            <person name="Kulichevskaya I.S."/>
            <person name="Rijpstra W.I.C."/>
            <person name="Sinninghe Damste J.S."/>
            <person name="Rakitin A.L."/>
            <person name="Ravin N.V."/>
            <person name="Dedysh S.N."/>
        </authorList>
    </citation>
    <scope>NUCLEOTIDE SEQUENCE [LARGE SCALE GENOMIC DNA]</scope>
    <source>
        <strain evidence="5">AF10</strain>
    </source>
</reference>
<comment type="caution">
    <text evidence="4">The sequence shown here is derived from an EMBL/GenBank/DDBJ whole genome shotgun (WGS) entry which is preliminary data.</text>
</comment>
<dbReference type="InterPro" id="IPR057326">
    <property type="entry name" value="KR_dom"/>
</dbReference>
<dbReference type="GO" id="GO:0016491">
    <property type="term" value="F:oxidoreductase activity"/>
    <property type="evidence" value="ECO:0007669"/>
    <property type="project" value="UniProtKB-KW"/>
</dbReference>
<dbReference type="PANTHER" id="PTHR43477:SF1">
    <property type="entry name" value="DIHYDROANTICAPSIN 7-DEHYDROGENASE"/>
    <property type="match status" value="1"/>
</dbReference>
<evidence type="ECO:0000313" key="5">
    <source>
        <dbReference type="Proteomes" id="UP000289437"/>
    </source>
</evidence>
<dbReference type="FunFam" id="3.40.50.720:FF:000084">
    <property type="entry name" value="Short-chain dehydrogenase reductase"/>
    <property type="match status" value="1"/>
</dbReference>
<dbReference type="SMART" id="SM00822">
    <property type="entry name" value="PKS_KR"/>
    <property type="match status" value="1"/>
</dbReference>
<comment type="similarity">
    <text evidence="1">Belongs to the short-chain dehydrogenases/reductases (SDR) family.</text>
</comment>
<evidence type="ECO:0000256" key="2">
    <source>
        <dbReference type="ARBA" id="ARBA00023002"/>
    </source>
</evidence>
<dbReference type="SUPFAM" id="SSF51735">
    <property type="entry name" value="NAD(P)-binding Rossmann-fold domains"/>
    <property type="match status" value="1"/>
</dbReference>
<protein>
    <submittedName>
        <fullName evidence="4">3-oxoacyl-[acyl-carrier protein] reductase</fullName>
    </submittedName>
</protein>
<feature type="domain" description="Ketoreductase" evidence="3">
    <location>
        <begin position="7"/>
        <end position="181"/>
    </location>
</feature>
<proteinExistence type="inferred from homology"/>
<dbReference type="Pfam" id="PF13561">
    <property type="entry name" value="adh_short_C2"/>
    <property type="match status" value="1"/>
</dbReference>
<gene>
    <name evidence="4" type="ORF">GRAN_3571</name>
</gene>
<dbReference type="PANTHER" id="PTHR43477">
    <property type="entry name" value="DIHYDROANTICAPSIN 7-DEHYDROGENASE"/>
    <property type="match status" value="1"/>
</dbReference>
<evidence type="ECO:0000313" key="4">
    <source>
        <dbReference type="EMBL" id="RXH54468.1"/>
    </source>
</evidence>
<dbReference type="CDD" id="cd05233">
    <property type="entry name" value="SDR_c"/>
    <property type="match status" value="1"/>
</dbReference>
<sequence>MGKLDGKVALITGGTSGIGFATAKVFVAEGAQVYVTGRHKDKVNAAVTKIGKGCIGVQGNVADMGDLDGLFKQIAEAHERLDIVFANAGTAEYAQMGQIDEGHFERIFNANVKGLLFSVQKALPLMREGSTIVLTSSVVGSKGFSSNSVYAASKAAIRSFARTWTTDLRDRKIRVNVVSPGSIDTEGFRDLVGKSPVGQQRMTSLAKAVPIGRTGHPDEVAKAVLFLASDDSSYITGAELFVDGGLGQV</sequence>
<dbReference type="NCBIfam" id="NF005559">
    <property type="entry name" value="PRK07231.1"/>
    <property type="match status" value="1"/>
</dbReference>
<dbReference type="InterPro" id="IPR002347">
    <property type="entry name" value="SDR_fam"/>
</dbReference>
<name>A0A4Q0SXV9_9BACT</name>
<organism evidence="4 5">
    <name type="scientific">Granulicella sibirica</name>
    <dbReference type="NCBI Taxonomy" id="2479048"/>
    <lineage>
        <taxon>Bacteria</taxon>
        <taxon>Pseudomonadati</taxon>
        <taxon>Acidobacteriota</taxon>
        <taxon>Terriglobia</taxon>
        <taxon>Terriglobales</taxon>
        <taxon>Acidobacteriaceae</taxon>
        <taxon>Granulicella</taxon>
    </lineage>
</organism>
<dbReference type="AlphaFoldDB" id="A0A4Q0SXV9"/>
<keyword evidence="5" id="KW-1185">Reference proteome</keyword>
<dbReference type="Gene3D" id="3.40.50.720">
    <property type="entry name" value="NAD(P)-binding Rossmann-like Domain"/>
    <property type="match status" value="1"/>
</dbReference>
<dbReference type="InterPro" id="IPR036291">
    <property type="entry name" value="NAD(P)-bd_dom_sf"/>
</dbReference>
<dbReference type="RefSeq" id="WP_128914250.1">
    <property type="nucleotide sequence ID" value="NZ_RDSM01000003.1"/>
</dbReference>
<dbReference type="EMBL" id="RDSM01000003">
    <property type="protein sequence ID" value="RXH54468.1"/>
    <property type="molecule type" value="Genomic_DNA"/>
</dbReference>
<keyword evidence="2" id="KW-0560">Oxidoreductase</keyword>
<evidence type="ECO:0000259" key="3">
    <source>
        <dbReference type="SMART" id="SM00822"/>
    </source>
</evidence>
<accession>A0A4Q0SXV9</accession>
<evidence type="ECO:0000256" key="1">
    <source>
        <dbReference type="ARBA" id="ARBA00006484"/>
    </source>
</evidence>
<dbReference type="Proteomes" id="UP000289437">
    <property type="component" value="Unassembled WGS sequence"/>
</dbReference>
<reference evidence="4 5" key="1">
    <citation type="submission" date="2018-11" db="EMBL/GenBank/DDBJ databases">
        <authorList>
            <person name="Mardanov A.V."/>
            <person name="Ravin N.V."/>
            <person name="Dedysh S.N."/>
        </authorList>
    </citation>
    <scope>NUCLEOTIDE SEQUENCE [LARGE SCALE GENOMIC DNA]</scope>
    <source>
        <strain evidence="4 5">AF10</strain>
    </source>
</reference>
<dbReference type="OrthoDB" id="111282at2"/>